<name>A0AAD7FG56_9AGAR</name>
<organism evidence="8 9">
    <name type="scientific">Roridomyces roridus</name>
    <dbReference type="NCBI Taxonomy" id="1738132"/>
    <lineage>
        <taxon>Eukaryota</taxon>
        <taxon>Fungi</taxon>
        <taxon>Dikarya</taxon>
        <taxon>Basidiomycota</taxon>
        <taxon>Agaricomycotina</taxon>
        <taxon>Agaricomycetes</taxon>
        <taxon>Agaricomycetidae</taxon>
        <taxon>Agaricales</taxon>
        <taxon>Marasmiineae</taxon>
        <taxon>Mycenaceae</taxon>
        <taxon>Roridomyces</taxon>
    </lineage>
</organism>
<feature type="transmembrane region" description="Helical" evidence="7">
    <location>
        <begin position="118"/>
        <end position="143"/>
    </location>
</feature>
<dbReference type="EMBL" id="JARKIF010000015">
    <property type="protein sequence ID" value="KAJ7622272.1"/>
    <property type="molecule type" value="Genomic_DNA"/>
</dbReference>
<dbReference type="PANTHER" id="PTHR31123:SF1">
    <property type="entry name" value="ACCUMULATION OF DYADS PROTEIN 2-RELATED"/>
    <property type="match status" value="1"/>
</dbReference>
<dbReference type="InterPro" id="IPR051633">
    <property type="entry name" value="AceTr"/>
</dbReference>
<evidence type="ECO:0000256" key="3">
    <source>
        <dbReference type="ARBA" id="ARBA00022692"/>
    </source>
</evidence>
<keyword evidence="3 7" id="KW-0812">Transmembrane</keyword>
<keyword evidence="9" id="KW-1185">Reference proteome</keyword>
<reference evidence="8" key="1">
    <citation type="submission" date="2023-03" db="EMBL/GenBank/DDBJ databases">
        <title>Massive genome expansion in bonnet fungi (Mycena s.s.) driven by repeated elements and novel gene families across ecological guilds.</title>
        <authorList>
            <consortium name="Lawrence Berkeley National Laboratory"/>
            <person name="Harder C.B."/>
            <person name="Miyauchi S."/>
            <person name="Viragh M."/>
            <person name="Kuo A."/>
            <person name="Thoen E."/>
            <person name="Andreopoulos B."/>
            <person name="Lu D."/>
            <person name="Skrede I."/>
            <person name="Drula E."/>
            <person name="Henrissat B."/>
            <person name="Morin E."/>
            <person name="Kohler A."/>
            <person name="Barry K."/>
            <person name="LaButti K."/>
            <person name="Morin E."/>
            <person name="Salamov A."/>
            <person name="Lipzen A."/>
            <person name="Mereny Z."/>
            <person name="Hegedus B."/>
            <person name="Baldrian P."/>
            <person name="Stursova M."/>
            <person name="Weitz H."/>
            <person name="Taylor A."/>
            <person name="Grigoriev I.V."/>
            <person name="Nagy L.G."/>
            <person name="Martin F."/>
            <person name="Kauserud H."/>
        </authorList>
    </citation>
    <scope>NUCLEOTIDE SEQUENCE</scope>
    <source>
        <strain evidence="8">9284</strain>
    </source>
</reference>
<protein>
    <submittedName>
        <fullName evidence="8">Gpr1 family protein</fullName>
    </submittedName>
</protein>
<evidence type="ECO:0000256" key="5">
    <source>
        <dbReference type="ARBA" id="ARBA00023136"/>
    </source>
</evidence>
<feature type="transmembrane region" description="Helical" evidence="7">
    <location>
        <begin position="150"/>
        <end position="169"/>
    </location>
</feature>
<dbReference type="AlphaFoldDB" id="A0AAD7FG56"/>
<feature type="transmembrane region" description="Helical" evidence="7">
    <location>
        <begin position="175"/>
        <end position="193"/>
    </location>
</feature>
<sequence length="217" mass="23285">MASEKRQVAERYSGEEGPMIPTNEGPAHLSGIANPAPMGLFAFASTTFMLSMYNVSTRGITHSNVVVGMAIFAGGLTQFIAGMWEFPRGNVFGATAFSSYGAFWMSYAAIFIPSSGIMAALIHAFGIYLASWMMVTFFFLLAVIRRNMSYTLLLSALTLAFVCLTAAQFTGNPKLIKAGGVFGIITAFIAYYIGVSEVMAAEGTALFRLPLGVWATQ</sequence>
<dbReference type="GO" id="GO:0005886">
    <property type="term" value="C:plasma membrane"/>
    <property type="evidence" value="ECO:0007669"/>
    <property type="project" value="TreeGrafter"/>
</dbReference>
<evidence type="ECO:0000256" key="7">
    <source>
        <dbReference type="SAM" id="Phobius"/>
    </source>
</evidence>
<dbReference type="Pfam" id="PF01184">
    <property type="entry name" value="Gpr1_Fun34_YaaH"/>
    <property type="match status" value="1"/>
</dbReference>
<evidence type="ECO:0000256" key="6">
    <source>
        <dbReference type="SAM" id="MobiDB-lite"/>
    </source>
</evidence>
<dbReference type="GO" id="GO:0015123">
    <property type="term" value="F:acetate transmembrane transporter activity"/>
    <property type="evidence" value="ECO:0007669"/>
    <property type="project" value="TreeGrafter"/>
</dbReference>
<evidence type="ECO:0000256" key="4">
    <source>
        <dbReference type="ARBA" id="ARBA00022989"/>
    </source>
</evidence>
<feature type="transmembrane region" description="Helical" evidence="7">
    <location>
        <begin position="65"/>
        <end position="84"/>
    </location>
</feature>
<feature type="compositionally biased region" description="Basic and acidic residues" evidence="6">
    <location>
        <begin position="1"/>
        <end position="14"/>
    </location>
</feature>
<dbReference type="PANTHER" id="PTHR31123">
    <property type="entry name" value="ACCUMULATION OF DYADS PROTEIN 2-RELATED"/>
    <property type="match status" value="1"/>
</dbReference>
<feature type="region of interest" description="Disordered" evidence="6">
    <location>
        <begin position="1"/>
        <end position="24"/>
    </location>
</feature>
<comment type="caution">
    <text evidence="8">The sequence shown here is derived from an EMBL/GenBank/DDBJ whole genome shotgun (WGS) entry which is preliminary data.</text>
</comment>
<dbReference type="NCBIfam" id="NF038013">
    <property type="entry name" value="AceTr_1"/>
    <property type="match status" value="1"/>
</dbReference>
<keyword evidence="4 7" id="KW-1133">Transmembrane helix</keyword>
<dbReference type="Proteomes" id="UP001221142">
    <property type="component" value="Unassembled WGS sequence"/>
</dbReference>
<comment type="subcellular location">
    <subcellularLocation>
        <location evidence="1">Membrane</location>
        <topology evidence="1">Multi-pass membrane protein</topology>
    </subcellularLocation>
</comment>
<proteinExistence type="inferred from homology"/>
<keyword evidence="5 7" id="KW-0472">Membrane</keyword>
<feature type="transmembrane region" description="Helical" evidence="7">
    <location>
        <begin position="91"/>
        <end position="112"/>
    </location>
</feature>
<evidence type="ECO:0000256" key="2">
    <source>
        <dbReference type="ARBA" id="ARBA00005587"/>
    </source>
</evidence>
<feature type="transmembrane region" description="Helical" evidence="7">
    <location>
        <begin position="36"/>
        <end position="53"/>
    </location>
</feature>
<evidence type="ECO:0000256" key="1">
    <source>
        <dbReference type="ARBA" id="ARBA00004141"/>
    </source>
</evidence>
<dbReference type="InterPro" id="IPR000791">
    <property type="entry name" value="Gpr1/Fun34/SatP-like"/>
</dbReference>
<gene>
    <name evidence="8" type="ORF">FB45DRAFT_927385</name>
</gene>
<evidence type="ECO:0000313" key="9">
    <source>
        <dbReference type="Proteomes" id="UP001221142"/>
    </source>
</evidence>
<evidence type="ECO:0000313" key="8">
    <source>
        <dbReference type="EMBL" id="KAJ7622272.1"/>
    </source>
</evidence>
<accession>A0AAD7FG56</accession>
<comment type="similarity">
    <text evidence="2">Belongs to the acetate uptake transporter (AceTr) (TC 2.A.96) family.</text>
</comment>